<comment type="caution">
    <text evidence="1">The sequence shown here is derived from an EMBL/GenBank/DDBJ whole genome shotgun (WGS) entry which is preliminary data.</text>
</comment>
<evidence type="ECO:0000313" key="2">
    <source>
        <dbReference type="Proteomes" id="UP000886595"/>
    </source>
</evidence>
<keyword evidence="2" id="KW-1185">Reference proteome</keyword>
<dbReference type="AlphaFoldDB" id="A0A8X7WFN0"/>
<name>A0A8X7WFN0_BRACI</name>
<gene>
    <name evidence="1" type="ORF">Bca52824_001089</name>
</gene>
<dbReference type="Proteomes" id="UP000886595">
    <property type="component" value="Unassembled WGS sequence"/>
</dbReference>
<reference evidence="1 2" key="1">
    <citation type="submission" date="2020-02" db="EMBL/GenBank/DDBJ databases">
        <authorList>
            <person name="Ma Q."/>
            <person name="Huang Y."/>
            <person name="Song X."/>
            <person name="Pei D."/>
        </authorList>
    </citation>
    <scope>NUCLEOTIDE SEQUENCE [LARGE SCALE GENOMIC DNA]</scope>
    <source>
        <strain evidence="1">Sxm20200214</strain>
        <tissue evidence="1">Leaf</tissue>
    </source>
</reference>
<sequence>MKRLEKTKTLQLYDFRDEGVLSVVELRGNGKKKWGNVLKKHPGSDVNNEDDNPDAITVPSKVEAGGSCQAQVASEKVKKAHKA</sequence>
<dbReference type="EMBL" id="JAAMPC010000001">
    <property type="protein sequence ID" value="KAG2329909.1"/>
    <property type="molecule type" value="Genomic_DNA"/>
</dbReference>
<proteinExistence type="predicted"/>
<organism evidence="1 2">
    <name type="scientific">Brassica carinata</name>
    <name type="common">Ethiopian mustard</name>
    <name type="synonym">Abyssinian cabbage</name>
    <dbReference type="NCBI Taxonomy" id="52824"/>
    <lineage>
        <taxon>Eukaryota</taxon>
        <taxon>Viridiplantae</taxon>
        <taxon>Streptophyta</taxon>
        <taxon>Embryophyta</taxon>
        <taxon>Tracheophyta</taxon>
        <taxon>Spermatophyta</taxon>
        <taxon>Magnoliopsida</taxon>
        <taxon>eudicotyledons</taxon>
        <taxon>Gunneridae</taxon>
        <taxon>Pentapetalae</taxon>
        <taxon>rosids</taxon>
        <taxon>malvids</taxon>
        <taxon>Brassicales</taxon>
        <taxon>Brassicaceae</taxon>
        <taxon>Brassiceae</taxon>
        <taxon>Brassica</taxon>
    </lineage>
</organism>
<accession>A0A8X7WFN0</accession>
<protein>
    <submittedName>
        <fullName evidence="1">Uncharacterized protein</fullName>
    </submittedName>
</protein>
<evidence type="ECO:0000313" key="1">
    <source>
        <dbReference type="EMBL" id="KAG2329909.1"/>
    </source>
</evidence>